<dbReference type="GeneID" id="81603041"/>
<organism evidence="2 3">
    <name type="scientific">Penicillium daleae</name>
    <dbReference type="NCBI Taxonomy" id="63821"/>
    <lineage>
        <taxon>Eukaryota</taxon>
        <taxon>Fungi</taxon>
        <taxon>Dikarya</taxon>
        <taxon>Ascomycota</taxon>
        <taxon>Pezizomycotina</taxon>
        <taxon>Eurotiomycetes</taxon>
        <taxon>Eurotiomycetidae</taxon>
        <taxon>Eurotiales</taxon>
        <taxon>Aspergillaceae</taxon>
        <taxon>Penicillium</taxon>
    </lineage>
</organism>
<sequence>MLPPTPSKSRYFGRSANINSVIPPLNSGKLSLLATLNDENHNSEESEWPSEDETLAGNDSPIKSRYFGQRGNDKVNEKPLVSRLIL</sequence>
<evidence type="ECO:0000313" key="3">
    <source>
        <dbReference type="Proteomes" id="UP001213681"/>
    </source>
</evidence>
<accession>A0AAD6FY13</accession>
<evidence type="ECO:0000256" key="1">
    <source>
        <dbReference type="SAM" id="MobiDB-lite"/>
    </source>
</evidence>
<dbReference type="EMBL" id="JAPVEA010000008">
    <property type="protein sequence ID" value="KAJ5438418.1"/>
    <property type="molecule type" value="Genomic_DNA"/>
</dbReference>
<reference evidence="2" key="1">
    <citation type="submission" date="2022-12" db="EMBL/GenBank/DDBJ databases">
        <authorList>
            <person name="Petersen C."/>
        </authorList>
    </citation>
    <scope>NUCLEOTIDE SEQUENCE</scope>
    <source>
        <strain evidence="2">IBT 16125</strain>
    </source>
</reference>
<dbReference type="Proteomes" id="UP001213681">
    <property type="component" value="Unassembled WGS sequence"/>
</dbReference>
<keyword evidence="3" id="KW-1185">Reference proteome</keyword>
<reference evidence="2" key="2">
    <citation type="journal article" date="2023" name="IMA Fungus">
        <title>Comparative genomic study of the Penicillium genus elucidates a diverse pangenome and 15 lateral gene transfer events.</title>
        <authorList>
            <person name="Petersen C."/>
            <person name="Sorensen T."/>
            <person name="Nielsen M.R."/>
            <person name="Sondergaard T.E."/>
            <person name="Sorensen J.L."/>
            <person name="Fitzpatrick D.A."/>
            <person name="Frisvad J.C."/>
            <person name="Nielsen K.L."/>
        </authorList>
    </citation>
    <scope>NUCLEOTIDE SEQUENCE</scope>
    <source>
        <strain evidence="2">IBT 16125</strain>
    </source>
</reference>
<feature type="region of interest" description="Disordered" evidence="1">
    <location>
        <begin position="40"/>
        <end position="72"/>
    </location>
</feature>
<name>A0AAD6FY13_9EURO</name>
<gene>
    <name evidence="2" type="ORF">N7458_009416</name>
</gene>
<feature type="compositionally biased region" description="Acidic residues" evidence="1">
    <location>
        <begin position="45"/>
        <end position="54"/>
    </location>
</feature>
<dbReference type="RefSeq" id="XP_056761647.1">
    <property type="nucleotide sequence ID" value="XM_056912798.1"/>
</dbReference>
<dbReference type="AlphaFoldDB" id="A0AAD6FY13"/>
<evidence type="ECO:0000313" key="2">
    <source>
        <dbReference type="EMBL" id="KAJ5438418.1"/>
    </source>
</evidence>
<proteinExistence type="predicted"/>
<protein>
    <submittedName>
        <fullName evidence="2">Uncharacterized protein</fullName>
    </submittedName>
</protein>
<comment type="caution">
    <text evidence="2">The sequence shown here is derived from an EMBL/GenBank/DDBJ whole genome shotgun (WGS) entry which is preliminary data.</text>
</comment>